<dbReference type="Proteomes" id="UP000183410">
    <property type="component" value="Unassembled WGS sequence"/>
</dbReference>
<dbReference type="Pfam" id="PF09902">
    <property type="entry name" value="DUF2129"/>
    <property type="match status" value="1"/>
</dbReference>
<keyword evidence="3" id="KW-1185">Reference proteome</keyword>
<keyword evidence="1" id="KW-0963">Cytoplasm</keyword>
<evidence type="ECO:0000313" key="2">
    <source>
        <dbReference type="EMBL" id="SFE14012.1"/>
    </source>
</evidence>
<evidence type="ECO:0000313" key="3">
    <source>
        <dbReference type="Proteomes" id="UP000183410"/>
    </source>
</evidence>
<reference evidence="3" key="1">
    <citation type="submission" date="2016-10" db="EMBL/GenBank/DDBJ databases">
        <authorList>
            <person name="Varghese N."/>
            <person name="Submissions S."/>
        </authorList>
    </citation>
    <scope>NUCLEOTIDE SEQUENCE [LARGE SCALE GENOMIC DNA]</scope>
    <source>
        <strain evidence="3">CGMCC 1.10223</strain>
    </source>
</reference>
<gene>
    <name evidence="2" type="ORF">SAMN04487969_101267</name>
</gene>
<dbReference type="InterPro" id="IPR016979">
    <property type="entry name" value="DUF2129"/>
</dbReference>
<protein>
    <submittedName>
        <fullName evidence="2">Uncharacterized protein YlbG, UPF0298 family</fullName>
    </submittedName>
</protein>
<accession>A0A1I1Y3S0</accession>
<evidence type="ECO:0000256" key="1">
    <source>
        <dbReference type="ARBA" id="ARBA00022490"/>
    </source>
</evidence>
<name>A0A1I1Y3S0_9BACL</name>
<organism evidence="2 3">
    <name type="scientific">Paenibacillus algorifonticola</name>
    <dbReference type="NCBI Taxonomy" id="684063"/>
    <lineage>
        <taxon>Bacteria</taxon>
        <taxon>Bacillati</taxon>
        <taxon>Bacillota</taxon>
        <taxon>Bacilli</taxon>
        <taxon>Bacillales</taxon>
        <taxon>Paenibacillaceae</taxon>
        <taxon>Paenibacillus</taxon>
    </lineage>
</organism>
<dbReference type="AlphaFoldDB" id="A0A1I1Y3S0"/>
<proteinExistence type="predicted"/>
<dbReference type="EMBL" id="FONN01000001">
    <property type="protein sequence ID" value="SFE14012.1"/>
    <property type="molecule type" value="Genomic_DNA"/>
</dbReference>
<dbReference type="PIRSF" id="PIRSF031653">
    <property type="entry name" value="UCP031653"/>
    <property type="match status" value="1"/>
</dbReference>
<sequence length="97" mass="11643">MNFTQVEGIVLLPERTGYIIWVSDLKAARSLEKHGTVHYMSRKMHYVVIYVNAERAEEVLRNIGRLPFVRRIERSFRNELRTEYTKDSEDKTRFYSM</sequence>